<evidence type="ECO:0000313" key="4">
    <source>
        <dbReference type="Proteomes" id="UP000477782"/>
    </source>
</evidence>
<dbReference type="Gene3D" id="2.40.160.10">
    <property type="entry name" value="Porin"/>
    <property type="match status" value="1"/>
</dbReference>
<dbReference type="SUPFAM" id="SSF56935">
    <property type="entry name" value="Porins"/>
    <property type="match status" value="1"/>
</dbReference>
<feature type="chain" id="PRO_5026891196" evidence="1">
    <location>
        <begin position="21"/>
        <end position="297"/>
    </location>
</feature>
<gene>
    <name evidence="3" type="ORF">G4Z14_04665</name>
</gene>
<reference evidence="3 4" key="1">
    <citation type="submission" date="2020-02" db="EMBL/GenBank/DDBJ databases">
        <authorList>
            <person name="Chen W.-M."/>
        </authorList>
    </citation>
    <scope>NUCLEOTIDE SEQUENCE [LARGE SCALE GENOMIC DNA]</scope>
    <source>
        <strain evidence="3 4">KMS-5</strain>
    </source>
</reference>
<evidence type="ECO:0000259" key="2">
    <source>
        <dbReference type="Pfam" id="PF13609"/>
    </source>
</evidence>
<dbReference type="AlphaFoldDB" id="A0A6M0QT19"/>
<dbReference type="EMBL" id="JAAIVJ010000002">
    <property type="protein sequence ID" value="NEY89582.1"/>
    <property type="molecule type" value="Genomic_DNA"/>
</dbReference>
<dbReference type="InterPro" id="IPR033900">
    <property type="entry name" value="Gram_neg_porin_domain"/>
</dbReference>
<sequence length="297" mass="29905">MKKVLLATTAVVLSAGVASAEVALSGNARMGLQYDSISGDTVLEKRMTVNIDATTESSSGITFGARLRLRSNEAGAGTVNGARVYMSTNGLEIAAGNIYGALDSMPGMYDSEVGLTALNDAGVVTNTVANPATAWGFDGYSSSGNGAEGIEAIYTAGGFTGHLSYSEPTLSSGASAQKRTAVYGAYVFNDWTVALGLQDSSVAAEDKVVLTVGGKIGDFGVGFAAADNDGESKVALNGSATFGATTVNGFIADEESGAELAIGLGVTYDLGGASVMAGVERDAVGDTRADLGVSFSF</sequence>
<name>A0A6M0QT19_9RHOB</name>
<feature type="domain" description="Porin" evidence="2">
    <location>
        <begin position="7"/>
        <end position="281"/>
    </location>
</feature>
<keyword evidence="1" id="KW-0732">Signal</keyword>
<organism evidence="3 4">
    <name type="scientific">Tabrizicola oligotrophica</name>
    <dbReference type="NCBI Taxonomy" id="2710650"/>
    <lineage>
        <taxon>Bacteria</taxon>
        <taxon>Pseudomonadati</taxon>
        <taxon>Pseudomonadota</taxon>
        <taxon>Alphaproteobacteria</taxon>
        <taxon>Rhodobacterales</taxon>
        <taxon>Paracoccaceae</taxon>
        <taxon>Tabrizicola</taxon>
    </lineage>
</organism>
<dbReference type="RefSeq" id="WP_164623627.1">
    <property type="nucleotide sequence ID" value="NZ_JAAIVJ010000002.1"/>
</dbReference>
<dbReference type="GO" id="GO:0015288">
    <property type="term" value="F:porin activity"/>
    <property type="evidence" value="ECO:0007669"/>
    <property type="project" value="InterPro"/>
</dbReference>
<dbReference type="Proteomes" id="UP000477782">
    <property type="component" value="Unassembled WGS sequence"/>
</dbReference>
<dbReference type="Pfam" id="PF13609">
    <property type="entry name" value="Porin_4"/>
    <property type="match status" value="1"/>
</dbReference>
<keyword evidence="4" id="KW-1185">Reference proteome</keyword>
<evidence type="ECO:0000256" key="1">
    <source>
        <dbReference type="SAM" id="SignalP"/>
    </source>
</evidence>
<proteinExistence type="predicted"/>
<evidence type="ECO:0000313" key="3">
    <source>
        <dbReference type="EMBL" id="NEY89582.1"/>
    </source>
</evidence>
<feature type="signal peptide" evidence="1">
    <location>
        <begin position="1"/>
        <end position="20"/>
    </location>
</feature>
<comment type="caution">
    <text evidence="3">The sequence shown here is derived from an EMBL/GenBank/DDBJ whole genome shotgun (WGS) entry which is preliminary data.</text>
</comment>
<dbReference type="GO" id="GO:0016020">
    <property type="term" value="C:membrane"/>
    <property type="evidence" value="ECO:0007669"/>
    <property type="project" value="InterPro"/>
</dbReference>
<protein>
    <submittedName>
        <fullName evidence="3">Porin</fullName>
    </submittedName>
</protein>
<accession>A0A6M0QT19</accession>
<dbReference type="InterPro" id="IPR023614">
    <property type="entry name" value="Porin_dom_sf"/>
</dbReference>